<evidence type="ECO:0000256" key="3">
    <source>
        <dbReference type="ARBA" id="ARBA00022448"/>
    </source>
</evidence>
<feature type="signal peptide" evidence="10">
    <location>
        <begin position="1"/>
        <end position="20"/>
    </location>
</feature>
<feature type="transmembrane region" description="Helical" evidence="9">
    <location>
        <begin position="281"/>
        <end position="300"/>
    </location>
</feature>
<evidence type="ECO:0000256" key="5">
    <source>
        <dbReference type="ARBA" id="ARBA00022692"/>
    </source>
</evidence>
<evidence type="ECO:0000256" key="8">
    <source>
        <dbReference type="ARBA" id="ARBA00023136"/>
    </source>
</evidence>
<keyword evidence="8 9" id="KW-0472">Membrane</keyword>
<feature type="transmembrane region" description="Helical" evidence="9">
    <location>
        <begin position="97"/>
        <end position="118"/>
    </location>
</feature>
<dbReference type="GO" id="GO:0030001">
    <property type="term" value="P:metal ion transport"/>
    <property type="evidence" value="ECO:0007669"/>
    <property type="project" value="UniProtKB-ARBA"/>
</dbReference>
<dbReference type="PANTHER" id="PTHR32024">
    <property type="entry name" value="TRK SYSTEM POTASSIUM UPTAKE PROTEIN TRKG-RELATED"/>
    <property type="match status" value="1"/>
</dbReference>
<proteinExistence type="inferred from homology"/>
<keyword evidence="6 9" id="KW-1133">Transmembrane helix</keyword>
<feature type="transmembrane region" description="Helical" evidence="9">
    <location>
        <begin position="130"/>
        <end position="152"/>
    </location>
</feature>
<organism evidence="11 12">
    <name type="scientific">Donghicola eburneus</name>
    <dbReference type="NCBI Taxonomy" id="393278"/>
    <lineage>
        <taxon>Bacteria</taxon>
        <taxon>Pseudomonadati</taxon>
        <taxon>Pseudomonadota</taxon>
        <taxon>Alphaproteobacteria</taxon>
        <taxon>Rhodobacterales</taxon>
        <taxon>Roseobacteraceae</taxon>
        <taxon>Donghicola</taxon>
    </lineage>
</organism>
<sequence length="505" mass="53817">MLSALAKLPLLLHLCLIAGAAMLVPAAHALVIEEFHVARTFFYAGILVFVITTFIGIAISGRTKHYSQRDQLLTLVVSFVFLPVIMAVPFQEATRTIGFLSAYFEMVSSFTTTGATLFDKAGSLSPSLHLWRSIVGWMGGLLIWIVAAATLAPMNLGGFEITGAGTVSGDQSVVHRGMGKKTQAGRVWQTAGVLAPLYAALTLGLWVLLLIAGDRPLVALCHAMGVLSTSGISPVGGTEYASSGVGGEVVLFLFLIPALSRMTFSREVLLNPERVLIDPEFKVGMLIVVCVPSLLFLRHWIGAIEVNEQANWVAGINAFWGSMFTVMSFLTTTGYESMHWEAARGWSGLPAPGVVLIGLAIIGGGVATTTGGVKLLRVYALYMHGLREMEKLVHPSSVRAIGGPGRRIHQQGAYLAWLFFMIFALSIAAIMAMLTAVGVTFEEAMVVAVAALSTTGPLAHAAAETSFSYAALGSGAKLILCFAMVLGRLEALALIAVFNPNFWRN</sequence>
<feature type="transmembrane region" description="Helical" evidence="9">
    <location>
        <begin position="475"/>
        <end position="498"/>
    </location>
</feature>
<feature type="transmembrane region" description="Helical" evidence="9">
    <location>
        <begin position="414"/>
        <end position="437"/>
    </location>
</feature>
<evidence type="ECO:0000313" key="12">
    <source>
        <dbReference type="Proteomes" id="UP000184085"/>
    </source>
</evidence>
<dbReference type="GO" id="GO:0008324">
    <property type="term" value="F:monoatomic cation transmembrane transporter activity"/>
    <property type="evidence" value="ECO:0007669"/>
    <property type="project" value="InterPro"/>
</dbReference>
<evidence type="ECO:0000256" key="9">
    <source>
        <dbReference type="SAM" id="Phobius"/>
    </source>
</evidence>
<dbReference type="PANTHER" id="PTHR32024:SF2">
    <property type="entry name" value="TRK SYSTEM POTASSIUM UPTAKE PROTEIN TRKG-RELATED"/>
    <property type="match status" value="1"/>
</dbReference>
<feature type="transmembrane region" description="Helical" evidence="9">
    <location>
        <begin position="39"/>
        <end position="60"/>
    </location>
</feature>
<feature type="chain" id="PRO_5009906622" evidence="10">
    <location>
        <begin position="21"/>
        <end position="505"/>
    </location>
</feature>
<dbReference type="Proteomes" id="UP000184085">
    <property type="component" value="Unassembled WGS sequence"/>
</dbReference>
<keyword evidence="10" id="KW-0732">Signal</keyword>
<evidence type="ECO:0000313" key="11">
    <source>
        <dbReference type="EMBL" id="SCM67849.1"/>
    </source>
</evidence>
<evidence type="ECO:0000256" key="10">
    <source>
        <dbReference type="SAM" id="SignalP"/>
    </source>
</evidence>
<keyword evidence="3" id="KW-0813">Transport</keyword>
<comment type="subcellular location">
    <subcellularLocation>
        <location evidence="1">Cell membrane</location>
        <topology evidence="1">Multi-pass membrane protein</topology>
    </subcellularLocation>
</comment>
<comment type="similarity">
    <text evidence="2">Belongs to the TrkH potassium transport family.</text>
</comment>
<protein>
    <submittedName>
        <fullName evidence="11">Putative potassium transporter TrkH</fullName>
    </submittedName>
</protein>
<evidence type="ECO:0000256" key="7">
    <source>
        <dbReference type="ARBA" id="ARBA00023065"/>
    </source>
</evidence>
<name>A0A1M4MZ19_9RHOB</name>
<evidence type="ECO:0000256" key="1">
    <source>
        <dbReference type="ARBA" id="ARBA00004651"/>
    </source>
</evidence>
<feature type="transmembrane region" description="Helical" evidence="9">
    <location>
        <begin position="187"/>
        <end position="210"/>
    </location>
</feature>
<evidence type="ECO:0000256" key="2">
    <source>
        <dbReference type="ARBA" id="ARBA00009137"/>
    </source>
</evidence>
<keyword evidence="4" id="KW-1003">Cell membrane</keyword>
<keyword evidence="5 9" id="KW-0812">Transmembrane</keyword>
<dbReference type="RefSeq" id="WP_072706491.1">
    <property type="nucleotide sequence ID" value="NZ_FMJB01000050.1"/>
</dbReference>
<feature type="transmembrane region" description="Helical" evidence="9">
    <location>
        <begin position="353"/>
        <end position="373"/>
    </location>
</feature>
<keyword evidence="7" id="KW-0406">Ion transport</keyword>
<reference evidence="12" key="1">
    <citation type="submission" date="2016-09" db="EMBL/GenBank/DDBJ databases">
        <authorList>
            <person name="Wibberg D."/>
        </authorList>
    </citation>
    <scope>NUCLEOTIDE SEQUENCE [LARGE SCALE GENOMIC DNA]</scope>
</reference>
<evidence type="ECO:0000256" key="4">
    <source>
        <dbReference type="ARBA" id="ARBA00022475"/>
    </source>
</evidence>
<keyword evidence="12" id="KW-1185">Reference proteome</keyword>
<dbReference type="InterPro" id="IPR003445">
    <property type="entry name" value="Cat_transpt"/>
</dbReference>
<dbReference type="AlphaFoldDB" id="A0A1M4MZ19"/>
<dbReference type="GO" id="GO:0005886">
    <property type="term" value="C:plasma membrane"/>
    <property type="evidence" value="ECO:0007669"/>
    <property type="project" value="UniProtKB-SubCell"/>
</dbReference>
<dbReference type="Pfam" id="PF02386">
    <property type="entry name" value="TrkH"/>
    <property type="match status" value="1"/>
</dbReference>
<feature type="transmembrane region" description="Helical" evidence="9">
    <location>
        <begin position="72"/>
        <end position="91"/>
    </location>
</feature>
<gene>
    <name evidence="11" type="primary">trkH</name>
    <name evidence="11" type="ORF">KARMA_2055</name>
</gene>
<dbReference type="EMBL" id="FMJB01000050">
    <property type="protein sequence ID" value="SCM67849.1"/>
    <property type="molecule type" value="Genomic_DNA"/>
</dbReference>
<evidence type="ECO:0000256" key="6">
    <source>
        <dbReference type="ARBA" id="ARBA00022989"/>
    </source>
</evidence>
<accession>A0A1M4MZ19</accession>
<feature type="transmembrane region" description="Helical" evidence="9">
    <location>
        <begin position="312"/>
        <end position="332"/>
    </location>
</feature>